<feature type="transmembrane region" description="Helical" evidence="7">
    <location>
        <begin position="12"/>
        <end position="34"/>
    </location>
</feature>
<keyword evidence="4 7" id="KW-0812">Transmembrane</keyword>
<keyword evidence="2" id="KW-0813">Transport</keyword>
<gene>
    <name evidence="9" type="ORF">GCM10022223_65300</name>
</gene>
<evidence type="ECO:0000256" key="6">
    <source>
        <dbReference type="ARBA" id="ARBA00023136"/>
    </source>
</evidence>
<dbReference type="EMBL" id="BAAAZO010000012">
    <property type="protein sequence ID" value="GAA3637350.1"/>
    <property type="molecule type" value="Genomic_DNA"/>
</dbReference>
<dbReference type="InterPro" id="IPR000515">
    <property type="entry name" value="MetI-like"/>
</dbReference>
<feature type="transmembrane region" description="Helical" evidence="7">
    <location>
        <begin position="227"/>
        <end position="249"/>
    </location>
</feature>
<reference evidence="10" key="1">
    <citation type="journal article" date="2019" name="Int. J. Syst. Evol. Microbiol.">
        <title>The Global Catalogue of Microorganisms (GCM) 10K type strain sequencing project: providing services to taxonomists for standard genome sequencing and annotation.</title>
        <authorList>
            <consortium name="The Broad Institute Genomics Platform"/>
            <consortium name="The Broad Institute Genome Sequencing Center for Infectious Disease"/>
            <person name="Wu L."/>
            <person name="Ma J."/>
        </authorList>
    </citation>
    <scope>NUCLEOTIDE SEQUENCE [LARGE SCALE GENOMIC DNA]</scope>
    <source>
        <strain evidence="10">JCM 16902</strain>
    </source>
</reference>
<dbReference type="Proteomes" id="UP001501074">
    <property type="component" value="Unassembled WGS sequence"/>
</dbReference>
<feature type="transmembrane region" description="Helical" evidence="7">
    <location>
        <begin position="72"/>
        <end position="90"/>
    </location>
</feature>
<evidence type="ECO:0000313" key="9">
    <source>
        <dbReference type="EMBL" id="GAA3637350.1"/>
    </source>
</evidence>
<name>A0ABP7AP48_9ACTN</name>
<feature type="transmembrane region" description="Helical" evidence="7">
    <location>
        <begin position="102"/>
        <end position="121"/>
    </location>
</feature>
<organism evidence="9 10">
    <name type="scientific">Kineosporia mesophila</name>
    <dbReference type="NCBI Taxonomy" id="566012"/>
    <lineage>
        <taxon>Bacteria</taxon>
        <taxon>Bacillati</taxon>
        <taxon>Actinomycetota</taxon>
        <taxon>Actinomycetes</taxon>
        <taxon>Kineosporiales</taxon>
        <taxon>Kineosporiaceae</taxon>
        <taxon>Kineosporia</taxon>
    </lineage>
</organism>
<comment type="caution">
    <text evidence="9">The sequence shown here is derived from an EMBL/GenBank/DDBJ whole genome shotgun (WGS) entry which is preliminary data.</text>
</comment>
<evidence type="ECO:0000313" key="10">
    <source>
        <dbReference type="Proteomes" id="UP001501074"/>
    </source>
</evidence>
<evidence type="ECO:0000256" key="7">
    <source>
        <dbReference type="SAM" id="Phobius"/>
    </source>
</evidence>
<evidence type="ECO:0000259" key="8">
    <source>
        <dbReference type="Pfam" id="PF00528"/>
    </source>
</evidence>
<dbReference type="SUPFAM" id="SSF161098">
    <property type="entry name" value="MetI-like"/>
    <property type="match status" value="1"/>
</dbReference>
<evidence type="ECO:0000256" key="4">
    <source>
        <dbReference type="ARBA" id="ARBA00022692"/>
    </source>
</evidence>
<evidence type="ECO:0000256" key="3">
    <source>
        <dbReference type="ARBA" id="ARBA00022475"/>
    </source>
</evidence>
<keyword evidence="5 7" id="KW-1133">Transmembrane helix</keyword>
<protein>
    <submittedName>
        <fullName evidence="9">ABC transporter permease</fullName>
    </submittedName>
</protein>
<keyword evidence="10" id="KW-1185">Reference proteome</keyword>
<dbReference type="RefSeq" id="WP_231481592.1">
    <property type="nucleotide sequence ID" value="NZ_BAAAZO010000012.1"/>
</dbReference>
<comment type="subcellular location">
    <subcellularLocation>
        <location evidence="1">Cell membrane</location>
        <topology evidence="1">Multi-pass membrane protein</topology>
    </subcellularLocation>
</comment>
<feature type="domain" description="ABC transmembrane type-1" evidence="8">
    <location>
        <begin position="77"/>
        <end position="247"/>
    </location>
</feature>
<dbReference type="PANTHER" id="PTHR30151">
    <property type="entry name" value="ALKANE SULFONATE ABC TRANSPORTER-RELATED, MEMBRANE SUBUNIT"/>
    <property type="match status" value="1"/>
</dbReference>
<sequence length="255" mass="26635">MSTSRRVSLPAWSGGLVGTVVLLALWWLLALTVFSGSGSVPTPWSVVTQMADDGWDFYATNAGITLRSASLGFLWGNVAALTVAVLALLVPPLETVATQLAVISYCMPLTAIGPIVLVIFGGRAPSIFLAALSVFFTTLIGSLLGLKAADRTSLDLVAAYGGGRFQQLRKVRVVAALPHVFNALKIAAPAAMLGAILGEYLGGIDNGLGVALTVAQQQYIVPRTWSLALVTGALAGLGYAFFALLARFATPWRTS</sequence>
<dbReference type="InterPro" id="IPR035906">
    <property type="entry name" value="MetI-like_sf"/>
</dbReference>
<accession>A0ABP7AP48</accession>
<evidence type="ECO:0000256" key="5">
    <source>
        <dbReference type="ARBA" id="ARBA00022989"/>
    </source>
</evidence>
<keyword evidence="6 7" id="KW-0472">Membrane</keyword>
<keyword evidence="3" id="KW-1003">Cell membrane</keyword>
<feature type="transmembrane region" description="Helical" evidence="7">
    <location>
        <begin position="127"/>
        <end position="146"/>
    </location>
</feature>
<proteinExistence type="predicted"/>
<dbReference type="PANTHER" id="PTHR30151:SF20">
    <property type="entry name" value="ABC TRANSPORTER PERMEASE PROTEIN HI_0355-RELATED"/>
    <property type="match status" value="1"/>
</dbReference>
<dbReference type="Pfam" id="PF00528">
    <property type="entry name" value="BPD_transp_1"/>
    <property type="match status" value="1"/>
</dbReference>
<evidence type="ECO:0000256" key="1">
    <source>
        <dbReference type="ARBA" id="ARBA00004651"/>
    </source>
</evidence>
<evidence type="ECO:0000256" key="2">
    <source>
        <dbReference type="ARBA" id="ARBA00022448"/>
    </source>
</evidence>